<feature type="region of interest" description="Disordered" evidence="1">
    <location>
        <begin position="90"/>
        <end position="116"/>
    </location>
</feature>
<evidence type="ECO:0000313" key="2">
    <source>
        <dbReference type="EMBL" id="ABM14520.1"/>
    </source>
</evidence>
<dbReference type="EMBL" id="CP000511">
    <property type="protein sequence ID" value="ABM14520.1"/>
    <property type="molecule type" value="Genomic_DNA"/>
</dbReference>
<dbReference type="AlphaFoldDB" id="A1TBH0"/>
<proteinExistence type="predicted"/>
<dbReference type="HOGENOM" id="CLU_2094196_0_0_11"/>
<gene>
    <name evidence="2" type="ordered locus">Mvan_3738</name>
</gene>
<protein>
    <submittedName>
        <fullName evidence="2">Uncharacterized protein</fullName>
    </submittedName>
</protein>
<dbReference type="eggNOG" id="ENOG5030HIC">
    <property type="taxonomic scope" value="Bacteria"/>
</dbReference>
<sequence length="116" mass="12458">MPQLPYPGGMTNQGGDAGSGLPLPPTPPRRFGQLPDLAVPDDFDEPLPPTEAAVWEGPDPADEDTRAALDDDDWPIDEADLREALQESDADLAAGRTFSEEEIGARYGIPRSDTNE</sequence>
<evidence type="ECO:0000256" key="1">
    <source>
        <dbReference type="SAM" id="MobiDB-lite"/>
    </source>
</evidence>
<dbReference type="Gene3D" id="1.10.1220.170">
    <property type="match status" value="1"/>
</dbReference>
<dbReference type="Proteomes" id="UP000009159">
    <property type="component" value="Chromosome"/>
</dbReference>
<feature type="region of interest" description="Disordered" evidence="1">
    <location>
        <begin position="1"/>
        <end position="71"/>
    </location>
</feature>
<dbReference type="KEGG" id="mva:Mvan_3738"/>
<reference evidence="2" key="1">
    <citation type="submission" date="2006-12" db="EMBL/GenBank/DDBJ databases">
        <title>Complete sequence of Mycobacterium vanbaalenii PYR-1.</title>
        <authorList>
            <consortium name="US DOE Joint Genome Institute"/>
            <person name="Copeland A."/>
            <person name="Lucas S."/>
            <person name="Lapidus A."/>
            <person name="Barry K."/>
            <person name="Detter J.C."/>
            <person name="Glavina del Rio T."/>
            <person name="Hammon N."/>
            <person name="Israni S."/>
            <person name="Dalin E."/>
            <person name="Tice H."/>
            <person name="Pitluck S."/>
            <person name="Singan V."/>
            <person name="Schmutz J."/>
            <person name="Larimer F."/>
            <person name="Land M."/>
            <person name="Hauser L."/>
            <person name="Kyrpides N."/>
            <person name="Anderson I.J."/>
            <person name="Miller C."/>
            <person name="Richardson P."/>
        </authorList>
    </citation>
    <scope>NUCLEOTIDE SEQUENCE [LARGE SCALE GENOMIC DNA]</scope>
    <source>
        <strain evidence="2">PYR-1</strain>
    </source>
</reference>
<evidence type="ECO:0000313" key="3">
    <source>
        <dbReference type="Proteomes" id="UP000009159"/>
    </source>
</evidence>
<organism evidence="2 3">
    <name type="scientific">Mycolicibacterium vanbaalenii (strain DSM 7251 / JCM 13017 / BCRC 16820 / KCTC 9966 / NRRL B-24157 / PYR-1)</name>
    <name type="common">Mycobacterium vanbaalenii</name>
    <dbReference type="NCBI Taxonomy" id="350058"/>
    <lineage>
        <taxon>Bacteria</taxon>
        <taxon>Bacillati</taxon>
        <taxon>Actinomycetota</taxon>
        <taxon>Actinomycetes</taxon>
        <taxon>Mycobacteriales</taxon>
        <taxon>Mycobacteriaceae</taxon>
        <taxon>Mycolicibacterium</taxon>
    </lineage>
</organism>
<accession>A1TBH0</accession>
<name>A1TBH0_MYCVP</name>
<keyword evidence="3" id="KW-1185">Reference proteome</keyword>